<dbReference type="AlphaFoldDB" id="A0A0J6SLJ4"/>
<dbReference type="EMBL" id="LABX01000106">
    <property type="protein sequence ID" value="KMO34293.1"/>
    <property type="molecule type" value="Genomic_DNA"/>
</dbReference>
<comment type="caution">
    <text evidence="2">The sequence shown here is derived from an EMBL/GenBank/DDBJ whole genome shotgun (WGS) entry which is preliminary data.</text>
</comment>
<accession>A0A0J6SLJ4</accession>
<feature type="region of interest" description="Disordered" evidence="1">
    <location>
        <begin position="131"/>
        <end position="174"/>
    </location>
</feature>
<evidence type="ECO:0000256" key="1">
    <source>
        <dbReference type="SAM" id="MobiDB-lite"/>
    </source>
</evidence>
<dbReference type="PATRIC" id="fig|270351.6.peg.313"/>
<sequence>MSQHEPAPISRRALANDVVAVLAEICEAQIRLHDAQINLQQSQARLITMARGLFDPDAPAETPTSTIETIREAVRNAPVPHSRNEMRLEAYQERRQEVLRLYAETDLLQREIAERCGLHSDRPHKILKEFRARGDERVKQGDARRAKSAALQAATQGGKPPAAQDEGQPVQVRGASDERAALGGSCVPAQSEEFVTASGAEEAVLPAVDPVPAPDDDPLPVDELPKREPIIPITKPKREPPPKPVAASTQIPLALEEKPEPAAAPELPVDRVITVQGPMVIGPTGQWRTSPQIGRTLAILADGQLYGLDRMQRAGRWTDVKFVSAGLTAWARELKEIGVDLIQLKGIGVRLARREIA</sequence>
<dbReference type="RefSeq" id="WP_048464487.1">
    <property type="nucleotide sequence ID" value="NZ_LABX01000106.1"/>
</dbReference>
<organism evidence="2 3">
    <name type="scientific">Methylobacterium aquaticum</name>
    <dbReference type="NCBI Taxonomy" id="270351"/>
    <lineage>
        <taxon>Bacteria</taxon>
        <taxon>Pseudomonadati</taxon>
        <taxon>Pseudomonadota</taxon>
        <taxon>Alphaproteobacteria</taxon>
        <taxon>Hyphomicrobiales</taxon>
        <taxon>Methylobacteriaceae</taxon>
        <taxon>Methylobacterium</taxon>
    </lineage>
</organism>
<gene>
    <name evidence="2" type="ORF">VP06_14565</name>
</gene>
<name>A0A0J6SLJ4_9HYPH</name>
<protein>
    <submittedName>
        <fullName evidence="2">Uncharacterized protein</fullName>
    </submittedName>
</protein>
<dbReference type="Proteomes" id="UP000035929">
    <property type="component" value="Unassembled WGS sequence"/>
</dbReference>
<proteinExistence type="predicted"/>
<feature type="compositionally biased region" description="Basic and acidic residues" evidence="1">
    <location>
        <begin position="131"/>
        <end position="145"/>
    </location>
</feature>
<evidence type="ECO:0000313" key="2">
    <source>
        <dbReference type="EMBL" id="KMO34293.1"/>
    </source>
</evidence>
<reference evidence="2 3" key="1">
    <citation type="submission" date="2015-03" db="EMBL/GenBank/DDBJ databases">
        <title>Genome sequencing of Methylobacterium aquaticum DSM16371 type strain.</title>
        <authorList>
            <person name="Chaudhry V."/>
            <person name="Patil P.B."/>
        </authorList>
    </citation>
    <scope>NUCLEOTIDE SEQUENCE [LARGE SCALE GENOMIC DNA]</scope>
    <source>
        <strain evidence="2 3">DSM 16371</strain>
    </source>
</reference>
<evidence type="ECO:0000313" key="3">
    <source>
        <dbReference type="Proteomes" id="UP000035929"/>
    </source>
</evidence>